<proteinExistence type="predicted"/>
<evidence type="ECO:0000313" key="1">
    <source>
        <dbReference type="EMBL" id="MBE9103916.1"/>
    </source>
</evidence>
<dbReference type="RefSeq" id="WP_194041102.1">
    <property type="nucleotide sequence ID" value="NZ_JADEXF010000056.1"/>
</dbReference>
<evidence type="ECO:0000313" key="2">
    <source>
        <dbReference type="Proteomes" id="UP000647836"/>
    </source>
</evidence>
<reference evidence="1 2" key="1">
    <citation type="submission" date="2020-10" db="EMBL/GenBank/DDBJ databases">
        <authorList>
            <person name="Castelo-Branco R."/>
            <person name="Eusebio N."/>
            <person name="Adriana R."/>
            <person name="Vieira A."/>
            <person name="Brugerolle De Fraissinette N."/>
            <person name="Rezende De Castro R."/>
            <person name="Schneider M.P."/>
            <person name="Vasconcelos V."/>
            <person name="Leao P.N."/>
        </authorList>
    </citation>
    <scope>NUCLEOTIDE SEQUENCE [LARGE SCALE GENOMIC DNA]</scope>
    <source>
        <strain evidence="1 2">LEGE 07299</strain>
    </source>
</reference>
<keyword evidence="2" id="KW-1185">Reference proteome</keyword>
<name>A0ABR9TU35_9NOSO</name>
<comment type="caution">
    <text evidence="1">The sequence shown here is derived from an EMBL/GenBank/DDBJ whole genome shotgun (WGS) entry which is preliminary data.</text>
</comment>
<accession>A0ABR9TU35</accession>
<feature type="non-terminal residue" evidence="1">
    <location>
        <position position="98"/>
    </location>
</feature>
<protein>
    <submittedName>
        <fullName evidence="1">Uncharacterized protein</fullName>
    </submittedName>
</protein>
<dbReference type="Proteomes" id="UP000647836">
    <property type="component" value="Unassembled WGS sequence"/>
</dbReference>
<gene>
    <name evidence="1" type="ORF">IQ229_02840</name>
</gene>
<dbReference type="EMBL" id="JADEXF010000056">
    <property type="protein sequence ID" value="MBE9103916.1"/>
    <property type="molecule type" value="Genomic_DNA"/>
</dbReference>
<organism evidence="1 2">
    <name type="scientific">Nostoc cf. edaphicum LEGE 07299</name>
    <dbReference type="NCBI Taxonomy" id="2777974"/>
    <lineage>
        <taxon>Bacteria</taxon>
        <taxon>Bacillati</taxon>
        <taxon>Cyanobacteriota</taxon>
        <taxon>Cyanophyceae</taxon>
        <taxon>Nostocales</taxon>
        <taxon>Nostocaceae</taxon>
        <taxon>Nostoc</taxon>
    </lineage>
</organism>
<sequence>MITTAKVDTAHNYDVISAKFKSVGTRIKIKSVNQDFQVNIMEQNQPEQRRAVDRVFQESLEQLEDILQESSTEEEDIPQLHSSNFTEVELDRGLIDID</sequence>